<dbReference type="Proteomes" id="UP000266975">
    <property type="component" value="Unassembled WGS sequence"/>
</dbReference>
<dbReference type="EMBL" id="PTJO01000005">
    <property type="protein sequence ID" value="RNE48456.1"/>
    <property type="molecule type" value="Genomic_DNA"/>
</dbReference>
<evidence type="ECO:0000256" key="7">
    <source>
        <dbReference type="ARBA" id="ARBA00023010"/>
    </source>
</evidence>
<dbReference type="RefSeq" id="WP_123048389.1">
    <property type="nucleotide sequence ID" value="NZ_PTJO01000005.1"/>
</dbReference>
<keyword evidence="2 9" id="KW-0813">Transport</keyword>
<dbReference type="Gene3D" id="1.20.5.3310">
    <property type="match status" value="1"/>
</dbReference>
<feature type="compositionally biased region" description="Basic and acidic residues" evidence="10">
    <location>
        <begin position="96"/>
        <end position="107"/>
    </location>
</feature>
<feature type="region of interest" description="Disordered" evidence="10">
    <location>
        <begin position="94"/>
        <end position="161"/>
    </location>
</feature>
<keyword evidence="7 9" id="KW-0811">Translocation</keyword>
<feature type="transmembrane region" description="Helical" evidence="11">
    <location>
        <begin position="6"/>
        <end position="22"/>
    </location>
</feature>
<comment type="caution">
    <text evidence="12">The sequence shown here is derived from an EMBL/GenBank/DDBJ whole genome shotgun (WGS) entry which is preliminary data.</text>
</comment>
<feature type="compositionally biased region" description="Polar residues" evidence="10">
    <location>
        <begin position="111"/>
        <end position="121"/>
    </location>
</feature>
<keyword evidence="4 9" id="KW-0812">Transmembrane</keyword>
<organism evidence="12 13">
    <name type="scientific">Corynebacterium alimapuense</name>
    <dbReference type="NCBI Taxonomy" id="1576874"/>
    <lineage>
        <taxon>Bacteria</taxon>
        <taxon>Bacillati</taxon>
        <taxon>Actinomycetota</taxon>
        <taxon>Actinomycetes</taxon>
        <taxon>Mycobacteriales</taxon>
        <taxon>Corynebacteriaceae</taxon>
        <taxon>Corynebacterium</taxon>
    </lineage>
</organism>
<comment type="subcellular location">
    <subcellularLocation>
        <location evidence="9">Cell membrane</location>
        <topology evidence="9">Single-pass membrane protein</topology>
    </subcellularLocation>
    <subcellularLocation>
        <location evidence="1">Membrane</location>
        <topology evidence="1">Single-pass membrane protein</topology>
    </subcellularLocation>
</comment>
<dbReference type="PRINTS" id="PR01506">
    <property type="entry name" value="TATBPROTEIN"/>
</dbReference>
<keyword evidence="5 9" id="KW-0653">Protein transport</keyword>
<evidence type="ECO:0000313" key="12">
    <source>
        <dbReference type="EMBL" id="RNE48456.1"/>
    </source>
</evidence>
<evidence type="ECO:0000256" key="1">
    <source>
        <dbReference type="ARBA" id="ARBA00004167"/>
    </source>
</evidence>
<evidence type="ECO:0000256" key="6">
    <source>
        <dbReference type="ARBA" id="ARBA00022989"/>
    </source>
</evidence>
<reference evidence="12 13" key="1">
    <citation type="submission" date="2018-02" db="EMBL/GenBank/DDBJ databases">
        <title>Corynebacterium alimpuense sp. nov., a marine obligate actinomycete isolated from sediments of Valparaiso bay, Chile.</title>
        <authorList>
            <person name="Claverias F."/>
            <person name="Gonzales-Siles L."/>
            <person name="Salva-Serra F."/>
            <person name="Inganaes E."/>
            <person name="Molin K."/>
            <person name="Cumsille A."/>
            <person name="Undabarrena A."/>
            <person name="Couve E."/>
            <person name="Moore E.R.B."/>
            <person name="Gomila M."/>
            <person name="Camara B."/>
        </authorList>
    </citation>
    <scope>NUCLEOTIDE SEQUENCE [LARGE SCALE GENOMIC DNA]</scope>
    <source>
        <strain evidence="12 13">CCUG 69366</strain>
    </source>
</reference>
<protein>
    <recommendedName>
        <fullName evidence="9">Sec-independent protein translocase protein TatB</fullName>
    </recommendedName>
</protein>
<dbReference type="HAMAP" id="MF_00237">
    <property type="entry name" value="TatB"/>
    <property type="match status" value="1"/>
</dbReference>
<keyword evidence="6 9" id="KW-1133">Transmembrane helix</keyword>
<feature type="compositionally biased region" description="Basic and acidic residues" evidence="10">
    <location>
        <begin position="141"/>
        <end position="150"/>
    </location>
</feature>
<evidence type="ECO:0000256" key="5">
    <source>
        <dbReference type="ARBA" id="ARBA00022927"/>
    </source>
</evidence>
<dbReference type="Pfam" id="PF02416">
    <property type="entry name" value="TatA_B_E"/>
    <property type="match status" value="1"/>
</dbReference>
<dbReference type="GO" id="GO:0033281">
    <property type="term" value="C:TAT protein transport complex"/>
    <property type="evidence" value="ECO:0007669"/>
    <property type="project" value="UniProtKB-UniRule"/>
</dbReference>
<evidence type="ECO:0000256" key="11">
    <source>
        <dbReference type="SAM" id="Phobius"/>
    </source>
</evidence>
<sequence>MFESIGWLEIFTLLIVALIIVGPERLPGLIEDVRAAIFAARRAINNAKKELNEEFDPGLDEFRKPMEQVAQYTRLGPKAAITKALFDDDDSFLDGFDPKKMMEENPRKQASGPSPQPSQGRVHQDPPPKAPTPPPTPPAAGDKRPEKGDFSGEGFSWSDIT</sequence>
<dbReference type="GO" id="GO:0043953">
    <property type="term" value="P:protein transport by the Tat complex"/>
    <property type="evidence" value="ECO:0007669"/>
    <property type="project" value="UniProtKB-UniRule"/>
</dbReference>
<dbReference type="OrthoDB" id="3267321at2"/>
<evidence type="ECO:0000256" key="4">
    <source>
        <dbReference type="ARBA" id="ARBA00022692"/>
    </source>
</evidence>
<name>A0A3M8K5I9_9CORY</name>
<comment type="function">
    <text evidence="9">Part of the twin-arginine translocation (Tat) system that transports large folded proteins containing a characteristic twin-arginine motif in their signal peptide across membranes. Together with TatC, TatB is part of a receptor directly interacting with Tat signal peptides. TatB may form an oligomeric binding site that transiently accommodates folded Tat precursor proteins before their translocation.</text>
</comment>
<accession>A0A3M8K5I9</accession>
<comment type="similarity">
    <text evidence="9">Belongs to the TatB family.</text>
</comment>
<keyword evidence="3 9" id="KW-1003">Cell membrane</keyword>
<dbReference type="InterPro" id="IPR003369">
    <property type="entry name" value="TatA/B/E"/>
</dbReference>
<dbReference type="NCBIfam" id="TIGR01410">
    <property type="entry name" value="tatB"/>
    <property type="match status" value="1"/>
</dbReference>
<dbReference type="GO" id="GO:0008320">
    <property type="term" value="F:protein transmembrane transporter activity"/>
    <property type="evidence" value="ECO:0007669"/>
    <property type="project" value="UniProtKB-UniRule"/>
</dbReference>
<dbReference type="InterPro" id="IPR018448">
    <property type="entry name" value="TatB"/>
</dbReference>
<evidence type="ECO:0000256" key="3">
    <source>
        <dbReference type="ARBA" id="ARBA00022475"/>
    </source>
</evidence>
<dbReference type="AlphaFoldDB" id="A0A3M8K5I9"/>
<keyword evidence="8 9" id="KW-0472">Membrane</keyword>
<feature type="compositionally biased region" description="Pro residues" evidence="10">
    <location>
        <begin position="125"/>
        <end position="138"/>
    </location>
</feature>
<evidence type="ECO:0000256" key="10">
    <source>
        <dbReference type="SAM" id="MobiDB-lite"/>
    </source>
</evidence>
<proteinExistence type="inferred from homology"/>
<evidence type="ECO:0000256" key="8">
    <source>
        <dbReference type="ARBA" id="ARBA00023136"/>
    </source>
</evidence>
<evidence type="ECO:0000256" key="9">
    <source>
        <dbReference type="HAMAP-Rule" id="MF_00237"/>
    </source>
</evidence>
<keyword evidence="13" id="KW-1185">Reference proteome</keyword>
<comment type="subunit">
    <text evidence="9">The Tat system comprises two distinct complexes: a TatABC complex, containing multiple copies of TatA, TatB and TatC subunits, and a separate TatA complex, containing only TatA subunits. Substrates initially bind to the TatABC complex, which probably triggers association of the separate TatA complex to form the active translocon.</text>
</comment>
<gene>
    <name evidence="9 12" type="primary">tatB</name>
    <name evidence="12" type="ORF">C5L39_08085</name>
</gene>
<evidence type="ECO:0000256" key="2">
    <source>
        <dbReference type="ARBA" id="ARBA00022448"/>
    </source>
</evidence>
<evidence type="ECO:0000313" key="13">
    <source>
        <dbReference type="Proteomes" id="UP000266975"/>
    </source>
</evidence>